<dbReference type="InterPro" id="IPR056452">
    <property type="entry name" value="Zn_ribbon_TOP3B"/>
</dbReference>
<feature type="domain" description="Topo IA-type catalytic" evidence="10">
    <location>
        <begin position="201"/>
        <end position="622"/>
    </location>
</feature>
<keyword evidence="5 7" id="KW-0238">DNA-binding</keyword>
<dbReference type="Pfam" id="PF23546">
    <property type="entry name" value="Zn_ribbon_TOP3B"/>
    <property type="match status" value="1"/>
</dbReference>
<dbReference type="InterPro" id="IPR006171">
    <property type="entry name" value="TOPRIM_dom"/>
</dbReference>
<dbReference type="InterPro" id="IPR023406">
    <property type="entry name" value="Topo_IA_AS"/>
</dbReference>
<dbReference type="InterPro" id="IPR013826">
    <property type="entry name" value="Topo_IA_cen_sub3"/>
</dbReference>
<dbReference type="OrthoDB" id="430051at2759"/>
<keyword evidence="9" id="KW-0472">Membrane</keyword>
<feature type="transmembrane region" description="Helical" evidence="9">
    <location>
        <begin position="150"/>
        <end position="170"/>
    </location>
</feature>
<dbReference type="Pfam" id="PF01131">
    <property type="entry name" value="Topoisom_bac"/>
    <property type="match status" value="1"/>
</dbReference>
<dbReference type="Proteomes" id="UP000247498">
    <property type="component" value="Unassembled WGS sequence"/>
</dbReference>
<accession>A0A2V0P1C4</accession>
<dbReference type="GO" id="GO:0006281">
    <property type="term" value="P:DNA repair"/>
    <property type="evidence" value="ECO:0007669"/>
    <property type="project" value="TreeGrafter"/>
</dbReference>
<dbReference type="InterPro" id="IPR013497">
    <property type="entry name" value="Topo_IA_cen"/>
</dbReference>
<dbReference type="AlphaFoldDB" id="A0A2V0P1C4"/>
<dbReference type="InterPro" id="IPR013824">
    <property type="entry name" value="Topo_IA_cen_sub1"/>
</dbReference>
<evidence type="ECO:0000313" key="11">
    <source>
        <dbReference type="EMBL" id="GBF93668.1"/>
    </source>
</evidence>
<dbReference type="SMART" id="SM00436">
    <property type="entry name" value="TOP1Bc"/>
    <property type="match status" value="1"/>
</dbReference>
<evidence type="ECO:0000259" key="10">
    <source>
        <dbReference type="PROSITE" id="PS52039"/>
    </source>
</evidence>
<evidence type="ECO:0000256" key="2">
    <source>
        <dbReference type="ARBA" id="ARBA00009446"/>
    </source>
</evidence>
<proteinExistence type="inferred from homology"/>
<dbReference type="Gene3D" id="2.70.20.10">
    <property type="entry name" value="Topoisomerase I, domain 3"/>
    <property type="match status" value="1"/>
</dbReference>
<evidence type="ECO:0000256" key="4">
    <source>
        <dbReference type="ARBA" id="ARBA00023029"/>
    </source>
</evidence>
<protein>
    <recommendedName>
        <fullName evidence="3 7">DNA topoisomerase</fullName>
        <ecNumber evidence="3 7">5.6.2.1</ecNumber>
    </recommendedName>
</protein>
<dbReference type="GO" id="GO:0006310">
    <property type="term" value="P:DNA recombination"/>
    <property type="evidence" value="ECO:0007669"/>
    <property type="project" value="TreeGrafter"/>
</dbReference>
<dbReference type="Gene3D" id="1.10.290.10">
    <property type="entry name" value="Topoisomerase I, domain 4"/>
    <property type="match status" value="1"/>
</dbReference>
<dbReference type="InterPro" id="IPR000380">
    <property type="entry name" value="Topo_IA"/>
</dbReference>
<comment type="caution">
    <text evidence="11">The sequence shown here is derived from an EMBL/GenBank/DDBJ whole genome shotgun (WGS) entry which is preliminary data.</text>
</comment>
<feature type="compositionally biased region" description="Basic residues" evidence="8">
    <location>
        <begin position="869"/>
        <end position="890"/>
    </location>
</feature>
<evidence type="ECO:0000256" key="8">
    <source>
        <dbReference type="SAM" id="MobiDB-lite"/>
    </source>
</evidence>
<comment type="catalytic activity">
    <reaction evidence="1 7">
        <text>ATP-independent breakage of single-stranded DNA, followed by passage and rejoining.</text>
        <dbReference type="EC" id="5.6.2.1"/>
    </reaction>
</comment>
<dbReference type="PROSITE" id="PS00396">
    <property type="entry name" value="TOPO_IA_1"/>
    <property type="match status" value="1"/>
</dbReference>
<dbReference type="Gene3D" id="3.40.50.140">
    <property type="match status" value="1"/>
</dbReference>
<dbReference type="EC" id="5.6.2.1" evidence="3 7"/>
<dbReference type="InterPro" id="IPR034144">
    <property type="entry name" value="TOPRIM_TopoIII"/>
</dbReference>
<dbReference type="InParanoid" id="A0A2V0P1C4"/>
<dbReference type="SUPFAM" id="SSF56712">
    <property type="entry name" value="Prokaryotic type I DNA topoisomerase"/>
    <property type="match status" value="1"/>
</dbReference>
<dbReference type="EMBL" id="BDRX01000043">
    <property type="protein sequence ID" value="GBF93668.1"/>
    <property type="molecule type" value="Genomic_DNA"/>
</dbReference>
<dbReference type="FunFam" id="1.10.290.10:FF:000001">
    <property type="entry name" value="DNA topoisomerase"/>
    <property type="match status" value="1"/>
</dbReference>
<dbReference type="FunCoup" id="A0A2V0P1C4">
    <property type="interactions" value="1633"/>
</dbReference>
<evidence type="ECO:0000256" key="1">
    <source>
        <dbReference type="ARBA" id="ARBA00000213"/>
    </source>
</evidence>
<evidence type="ECO:0000256" key="6">
    <source>
        <dbReference type="ARBA" id="ARBA00023235"/>
    </source>
</evidence>
<dbReference type="InterPro" id="IPR003602">
    <property type="entry name" value="Topo_IA_DNA-bd_dom"/>
</dbReference>
<dbReference type="Gene3D" id="1.10.460.10">
    <property type="entry name" value="Topoisomerase I, domain 2"/>
    <property type="match status" value="1"/>
</dbReference>
<evidence type="ECO:0000256" key="9">
    <source>
        <dbReference type="SAM" id="Phobius"/>
    </source>
</evidence>
<dbReference type="CDD" id="cd00186">
    <property type="entry name" value="TOP1Ac"/>
    <property type="match status" value="1"/>
</dbReference>
<organism evidence="11 12">
    <name type="scientific">Raphidocelis subcapitata</name>
    <dbReference type="NCBI Taxonomy" id="307507"/>
    <lineage>
        <taxon>Eukaryota</taxon>
        <taxon>Viridiplantae</taxon>
        <taxon>Chlorophyta</taxon>
        <taxon>core chlorophytes</taxon>
        <taxon>Chlorophyceae</taxon>
        <taxon>CS clade</taxon>
        <taxon>Sphaeropleales</taxon>
        <taxon>Selenastraceae</taxon>
        <taxon>Raphidocelis</taxon>
    </lineage>
</organism>
<keyword evidence="4 7" id="KW-0799">Topoisomerase</keyword>
<evidence type="ECO:0000256" key="7">
    <source>
        <dbReference type="RuleBase" id="RU362092"/>
    </source>
</evidence>
<evidence type="ECO:0000313" key="12">
    <source>
        <dbReference type="Proteomes" id="UP000247498"/>
    </source>
</evidence>
<dbReference type="PANTHER" id="PTHR11390">
    <property type="entry name" value="PROKARYOTIC DNA TOPOISOMERASE"/>
    <property type="match status" value="1"/>
</dbReference>
<dbReference type="InterPro" id="IPR023405">
    <property type="entry name" value="Topo_IA_core_domain"/>
</dbReference>
<keyword evidence="9" id="KW-1133">Transmembrane helix</keyword>
<dbReference type="CDD" id="cd03362">
    <property type="entry name" value="TOPRIM_TopoIA_TopoIII"/>
    <property type="match status" value="1"/>
</dbReference>
<dbReference type="SMART" id="SM00437">
    <property type="entry name" value="TOP1Ac"/>
    <property type="match status" value="1"/>
</dbReference>
<dbReference type="PRINTS" id="PR00417">
    <property type="entry name" value="PRTPISMRASEI"/>
</dbReference>
<dbReference type="InterPro" id="IPR003601">
    <property type="entry name" value="Topo_IA_2"/>
</dbReference>
<evidence type="ECO:0000256" key="5">
    <source>
        <dbReference type="ARBA" id="ARBA00023125"/>
    </source>
</evidence>
<comment type="function">
    <text evidence="7">Introduces a single-strand break via transesterification at a target site in duplex DNA. Releases the supercoiling and torsional tension of DNA introduced during the DNA replication and transcription by transiently cleaving and rejoining one strand of the DNA duplex. The scissile phosphodiester is attacked by the catalytic tyrosine of the enzyme, resulting in the formation of a DNA-(5'-phosphotyrosyl)-enzyme intermediate and the expulsion of a 3'-OH DNA strand.</text>
</comment>
<keyword evidence="6 7" id="KW-0413">Isomerase</keyword>
<comment type="similarity">
    <text evidence="2 7">Belongs to the type IA topoisomerase family.</text>
</comment>
<dbReference type="STRING" id="307507.A0A2V0P1C4"/>
<dbReference type="Pfam" id="PF01751">
    <property type="entry name" value="Toprim"/>
    <property type="match status" value="1"/>
</dbReference>
<name>A0A2V0P1C4_9CHLO</name>
<reference evidence="11 12" key="1">
    <citation type="journal article" date="2018" name="Sci. Rep.">
        <title>Raphidocelis subcapitata (=Pseudokirchneriella subcapitata) provides an insight into genome evolution and environmental adaptations in the Sphaeropleales.</title>
        <authorList>
            <person name="Suzuki S."/>
            <person name="Yamaguchi H."/>
            <person name="Nakajima N."/>
            <person name="Kawachi M."/>
        </authorList>
    </citation>
    <scope>NUCLEOTIDE SEQUENCE [LARGE SCALE GENOMIC DNA]</scope>
    <source>
        <strain evidence="11 12">NIES-35</strain>
    </source>
</reference>
<dbReference type="SMART" id="SM00493">
    <property type="entry name" value="TOPRIM"/>
    <property type="match status" value="1"/>
</dbReference>
<evidence type="ECO:0000256" key="3">
    <source>
        <dbReference type="ARBA" id="ARBA00012891"/>
    </source>
</evidence>
<keyword evidence="9" id="KW-0812">Transmembrane</keyword>
<dbReference type="GO" id="GO:0005634">
    <property type="term" value="C:nucleus"/>
    <property type="evidence" value="ECO:0007669"/>
    <property type="project" value="TreeGrafter"/>
</dbReference>
<dbReference type="GO" id="GO:0003917">
    <property type="term" value="F:DNA topoisomerase type I (single strand cut, ATP-independent) activity"/>
    <property type="evidence" value="ECO:0007669"/>
    <property type="project" value="UniProtKB-EC"/>
</dbReference>
<dbReference type="GO" id="GO:0006265">
    <property type="term" value="P:DNA topological change"/>
    <property type="evidence" value="ECO:0007669"/>
    <property type="project" value="InterPro"/>
</dbReference>
<dbReference type="PROSITE" id="PS52039">
    <property type="entry name" value="TOPO_IA_2"/>
    <property type="match status" value="1"/>
</dbReference>
<sequence length="903" mass="96767">MAAAAAHAHAPPASTGGAAVVLMVAEKPSLATAIAGFLSRGAARARRGAGAADVYEWEGAFLGRRAAFRMTSVCGHLLSIDFPPAYNSWDRRGGKGGMHLCRHLQAEARGCSHLVLWLDCDREGENICFEVMDNTAAWMRPAPPGQQARLFSFLWLLAFFPIFWLSTYFISFSLSTVWRARFSAVSAAEVEAAMGNLVSPNKNESDAVDARQELDLRVGVAFTRFQTRFFQGRYGNLDASVVSYGPCQTPTLNFCVERHQAIVAFQPEPYWVVAPAVAKGGDRLPLDWGRGRVFDADVAALLHANVRAARTARVVSVSAKEERRPRPHGLNTVELLKAASSSLGLGPAHAMQIAERLYTSGYLSYPRTESTAYPPNFDMGGALGEQARHPVWGEYASAVLAAGAALPKGGHDAGDHPPITPVAPATEAELGGGDAWRVYDFVARWFLGSLSPDCVVRRTKAVLTAGGEAFTATGTVLLRPGFTAIMPWRAPQSEPLPPLSEGEALPLQGVELVQGRTAPPDQLTEAELIERMERHGIGTDASIPTHINNIIERGYARVEAGRRVAPTELGVTLIRGYQLIDPELCQPQVRAHVEAQLSLVAQGLARREAVVAHTLGQFRSKFAFFVTHIVRMDSLFEASFSPLSSSGRPISKCGKCRRYLKYIGARPQRLYCPTCEDVYPLPQGGTIKQYKGDVCPLDGFELLLFSLAGADGKHYPLCPLCYSAPPFEPAAPAGGEGGGGGSLRAGMPCTTCLHPTCKHAPSRQGVMPCAECGVGTLVLDPVSGPNRCSFLVYLPKDVHEAKVARDGACEECGSRLVSLDFKKGAAPAGLPLAGGTAYSGCVACDDALSALCEASGGFFVDVKHGKAWAKRGGGRRGRGRGRGRRGRGRGRANVDPRMTFDGF</sequence>
<dbReference type="InterPro" id="IPR013825">
    <property type="entry name" value="Topo_IA_cen_sub2"/>
</dbReference>
<dbReference type="GO" id="GO:0003677">
    <property type="term" value="F:DNA binding"/>
    <property type="evidence" value="ECO:0007669"/>
    <property type="project" value="UniProtKB-KW"/>
</dbReference>
<gene>
    <name evidence="11" type="ORF">Rsub_06771</name>
</gene>
<keyword evidence="12" id="KW-1185">Reference proteome</keyword>
<dbReference type="PANTHER" id="PTHR11390:SF20">
    <property type="entry name" value="DNA TOPOISOMERASE 3-BETA-1"/>
    <property type="match status" value="1"/>
</dbReference>
<feature type="region of interest" description="Disordered" evidence="8">
    <location>
        <begin position="869"/>
        <end position="895"/>
    </location>
</feature>